<dbReference type="EMBL" id="HBNR01013692">
    <property type="protein sequence ID" value="CAE4569223.1"/>
    <property type="molecule type" value="Transcribed_RNA"/>
</dbReference>
<evidence type="ECO:0000256" key="2">
    <source>
        <dbReference type="ARBA" id="ARBA00022448"/>
    </source>
</evidence>
<evidence type="ECO:0000256" key="3">
    <source>
        <dbReference type="ARBA" id="ARBA00022553"/>
    </source>
</evidence>
<dbReference type="PROSITE" id="PS50222">
    <property type="entry name" value="EF_HAND_2"/>
    <property type="match status" value="2"/>
</dbReference>
<organism evidence="17">
    <name type="scientific">Alexandrium monilatum</name>
    <dbReference type="NCBI Taxonomy" id="311494"/>
    <lineage>
        <taxon>Eukaryota</taxon>
        <taxon>Sar</taxon>
        <taxon>Alveolata</taxon>
        <taxon>Dinophyceae</taxon>
        <taxon>Gonyaulacales</taxon>
        <taxon>Pyrocystaceae</taxon>
        <taxon>Alexandrium</taxon>
    </lineage>
</organism>
<evidence type="ECO:0000259" key="16">
    <source>
        <dbReference type="PROSITE" id="PS50222"/>
    </source>
</evidence>
<feature type="region of interest" description="Disordered" evidence="14">
    <location>
        <begin position="121"/>
        <end position="148"/>
    </location>
</feature>
<evidence type="ECO:0000256" key="14">
    <source>
        <dbReference type="SAM" id="MobiDB-lite"/>
    </source>
</evidence>
<dbReference type="PANTHER" id="PTHR45628:SF7">
    <property type="entry name" value="VOLTAGE-DEPENDENT CALCIUM CHANNEL TYPE A SUBUNIT ALPHA-1"/>
    <property type="match status" value="1"/>
</dbReference>
<feature type="transmembrane region" description="Helical" evidence="15">
    <location>
        <begin position="437"/>
        <end position="460"/>
    </location>
</feature>
<dbReference type="Gene3D" id="1.20.120.350">
    <property type="entry name" value="Voltage-gated potassium channels. Chain C"/>
    <property type="match status" value="1"/>
</dbReference>
<dbReference type="InterPro" id="IPR002048">
    <property type="entry name" value="EF_hand_dom"/>
</dbReference>
<dbReference type="GO" id="GO:0098703">
    <property type="term" value="P:calcium ion import across plasma membrane"/>
    <property type="evidence" value="ECO:0007669"/>
    <property type="project" value="TreeGrafter"/>
</dbReference>
<dbReference type="SUPFAM" id="SSF47473">
    <property type="entry name" value="EF-hand"/>
    <property type="match status" value="1"/>
</dbReference>
<dbReference type="GO" id="GO:0008331">
    <property type="term" value="F:high voltage-gated calcium channel activity"/>
    <property type="evidence" value="ECO:0007669"/>
    <property type="project" value="TreeGrafter"/>
</dbReference>
<keyword evidence="4" id="KW-0109">Calcium transport</keyword>
<evidence type="ECO:0000256" key="6">
    <source>
        <dbReference type="ARBA" id="ARBA00022692"/>
    </source>
</evidence>
<evidence type="ECO:0000256" key="5">
    <source>
        <dbReference type="ARBA" id="ARBA00022673"/>
    </source>
</evidence>
<dbReference type="InterPro" id="IPR018247">
    <property type="entry name" value="EF_Hand_1_Ca_BS"/>
</dbReference>
<proteinExistence type="predicted"/>
<dbReference type="CDD" id="cd00051">
    <property type="entry name" value="EFh"/>
    <property type="match status" value="1"/>
</dbReference>
<evidence type="ECO:0000256" key="13">
    <source>
        <dbReference type="ARBA" id="ARBA00023303"/>
    </source>
</evidence>
<keyword evidence="9 15" id="KW-1133">Transmembrane helix</keyword>
<dbReference type="Gene3D" id="1.10.238.10">
    <property type="entry name" value="EF-hand"/>
    <property type="match status" value="1"/>
</dbReference>
<dbReference type="SMART" id="SM00054">
    <property type="entry name" value="EFh"/>
    <property type="match status" value="2"/>
</dbReference>
<evidence type="ECO:0000256" key="12">
    <source>
        <dbReference type="ARBA" id="ARBA00023180"/>
    </source>
</evidence>
<evidence type="ECO:0000256" key="1">
    <source>
        <dbReference type="ARBA" id="ARBA00004141"/>
    </source>
</evidence>
<feature type="domain" description="EF-hand" evidence="16">
    <location>
        <begin position="527"/>
        <end position="561"/>
    </location>
</feature>
<evidence type="ECO:0000256" key="7">
    <source>
        <dbReference type="ARBA" id="ARBA00022837"/>
    </source>
</evidence>
<gene>
    <name evidence="17" type="ORF">AMON00008_LOCUS8842</name>
</gene>
<dbReference type="GO" id="GO:0005891">
    <property type="term" value="C:voltage-gated calcium channel complex"/>
    <property type="evidence" value="ECO:0007669"/>
    <property type="project" value="TreeGrafter"/>
</dbReference>
<evidence type="ECO:0000256" key="9">
    <source>
        <dbReference type="ARBA" id="ARBA00022989"/>
    </source>
</evidence>
<feature type="compositionally biased region" description="Pro residues" evidence="14">
    <location>
        <begin position="798"/>
        <end position="810"/>
    </location>
</feature>
<feature type="region of interest" description="Disordered" evidence="14">
    <location>
        <begin position="1"/>
        <end position="26"/>
    </location>
</feature>
<dbReference type="InterPro" id="IPR027359">
    <property type="entry name" value="Volt_channel_dom_sf"/>
</dbReference>
<feature type="transmembrane region" description="Helical" evidence="15">
    <location>
        <begin position="297"/>
        <end position="321"/>
    </location>
</feature>
<feature type="compositionally biased region" description="Acidic residues" evidence="14">
    <location>
        <begin position="129"/>
        <end position="145"/>
    </location>
</feature>
<dbReference type="SUPFAM" id="SSF81324">
    <property type="entry name" value="Voltage-gated potassium channels"/>
    <property type="match status" value="1"/>
</dbReference>
<feature type="compositionally biased region" description="Polar residues" evidence="14">
    <location>
        <begin position="821"/>
        <end position="831"/>
    </location>
</feature>
<dbReference type="Gene3D" id="1.10.287.70">
    <property type="match status" value="1"/>
</dbReference>
<dbReference type="Pfam" id="PF00520">
    <property type="entry name" value="Ion_trans"/>
    <property type="match status" value="1"/>
</dbReference>
<evidence type="ECO:0000256" key="15">
    <source>
        <dbReference type="SAM" id="Phobius"/>
    </source>
</evidence>
<feature type="region of interest" description="Disordered" evidence="14">
    <location>
        <begin position="696"/>
        <end position="734"/>
    </location>
</feature>
<keyword evidence="7" id="KW-0106">Calcium</keyword>
<feature type="domain" description="EF-hand" evidence="16">
    <location>
        <begin position="484"/>
        <end position="519"/>
    </location>
</feature>
<dbReference type="InterPro" id="IPR011992">
    <property type="entry name" value="EF-hand-dom_pair"/>
</dbReference>
<protein>
    <recommendedName>
        <fullName evidence="16">EF-hand domain-containing protein</fullName>
    </recommendedName>
</protein>
<keyword evidence="3" id="KW-0597">Phosphoprotein</keyword>
<keyword evidence="13" id="KW-0407">Ion channel</keyword>
<keyword evidence="5" id="KW-0107">Calcium channel</keyword>
<dbReference type="InterPro" id="IPR050599">
    <property type="entry name" value="VDCC_alpha-1_subunit"/>
</dbReference>
<dbReference type="PANTHER" id="PTHR45628">
    <property type="entry name" value="VOLTAGE-DEPENDENT CALCIUM CHANNEL TYPE A SUBUNIT ALPHA-1"/>
    <property type="match status" value="1"/>
</dbReference>
<keyword evidence="11 15" id="KW-0472">Membrane</keyword>
<dbReference type="AlphaFoldDB" id="A0A7S4Q185"/>
<feature type="transmembrane region" description="Helical" evidence="15">
    <location>
        <begin position="364"/>
        <end position="382"/>
    </location>
</feature>
<comment type="subcellular location">
    <subcellularLocation>
        <location evidence="1">Membrane</location>
        <topology evidence="1">Multi-pass membrane protein</topology>
    </subcellularLocation>
</comment>
<keyword evidence="6 15" id="KW-0812">Transmembrane</keyword>
<dbReference type="GO" id="GO:0005509">
    <property type="term" value="F:calcium ion binding"/>
    <property type="evidence" value="ECO:0007669"/>
    <property type="project" value="InterPro"/>
</dbReference>
<keyword evidence="10" id="KW-0406">Ion transport</keyword>
<evidence type="ECO:0000313" key="17">
    <source>
        <dbReference type="EMBL" id="CAE4569223.1"/>
    </source>
</evidence>
<keyword evidence="8" id="KW-0851">Voltage-gated channel</keyword>
<evidence type="ECO:0000256" key="4">
    <source>
        <dbReference type="ARBA" id="ARBA00022568"/>
    </source>
</evidence>
<feature type="compositionally biased region" description="Basic and acidic residues" evidence="14">
    <location>
        <begin position="714"/>
        <end position="734"/>
    </location>
</feature>
<reference evidence="17" key="1">
    <citation type="submission" date="2021-01" db="EMBL/GenBank/DDBJ databases">
        <authorList>
            <person name="Corre E."/>
            <person name="Pelletier E."/>
            <person name="Niang G."/>
            <person name="Scheremetjew M."/>
            <person name="Finn R."/>
            <person name="Kale V."/>
            <person name="Holt S."/>
            <person name="Cochrane G."/>
            <person name="Meng A."/>
            <person name="Brown T."/>
            <person name="Cohen L."/>
        </authorList>
    </citation>
    <scope>NUCLEOTIDE SEQUENCE</scope>
    <source>
        <strain evidence="17">CCMP3105</strain>
    </source>
</reference>
<keyword evidence="12" id="KW-0325">Glycoprotein</keyword>
<feature type="compositionally biased region" description="Basic residues" evidence="14">
    <location>
        <begin position="700"/>
        <end position="713"/>
    </location>
</feature>
<name>A0A7S4Q185_9DINO</name>
<feature type="region of interest" description="Disordered" evidence="14">
    <location>
        <begin position="785"/>
        <end position="831"/>
    </location>
</feature>
<dbReference type="InterPro" id="IPR005821">
    <property type="entry name" value="Ion_trans_dom"/>
</dbReference>
<evidence type="ECO:0000256" key="8">
    <source>
        <dbReference type="ARBA" id="ARBA00022882"/>
    </source>
</evidence>
<feature type="transmembrane region" description="Helical" evidence="15">
    <location>
        <begin position="231"/>
        <end position="250"/>
    </location>
</feature>
<accession>A0A7S4Q185</accession>
<evidence type="ECO:0000256" key="10">
    <source>
        <dbReference type="ARBA" id="ARBA00023065"/>
    </source>
</evidence>
<feature type="region of interest" description="Disordered" evidence="14">
    <location>
        <begin position="661"/>
        <end position="684"/>
    </location>
</feature>
<keyword evidence="2" id="KW-0813">Transport</keyword>
<sequence>MVHAEQTRTSQLTVEPPSPSNVSSAWMSPNAVASRLRSSGIDQLHQDAKNISSAGGRAAPKSGGVRRSSTAFTMASSAPVHDRRSTSSLTSTVSAVTKAGTRTVMCPRTCYKSMVEHCCGAQTGRKDDDSDSDSAEVSEDSELENDFMGKASSRGARRAFRLKQKEVEFIRNRVLEKLGVPEDPDEPWPLGLRLQYCFGILQFRAMIGVKRIRVEEEPPDFPGARFIVCSLKFEAVVGVLIFINAALIGWDTMFLPGEKKPWLLPISEHLFTFIFVVEFFMRIMAFTWVWIFEPMNIFDAFVVWIVGVLTTYILIPFGVNIDIVQRLAALRILRLARLCRAIRMIPQFHELWMLVKGVMECMSLLFWAGVIIGTVHFMFAVATLELVVKTEKFQGDPLVEEYFGGLLPAMFTLFQIMTFDSWAMIVRPIIYREPTTAILFFFFIGIAGIVLFNLMTAVVVKNSFDALTEDEEAMAQLKHLEHVKTMQELRDIFLDMDDDGSGTLSQKEFTDVLDDIAFIRKIKMMDIDLEELPDIFEILDDGDGQVSMDEFCMGLMRMQGVAMSRDTLKATQRLKKINEGFQEISGLMATYSEDTFDKLEDALDTSHGNFLEIQGLTAELLKQLNTIGIRKVVHESTQDMPKLPEPSSDEIVQRQKLAVKNAKDPSFHQKHVPPPPDQPGAALQPIPPAWVARHREEMRKARREKSKNASRAKKMQDLAKQQEEPSKDEEDLRGGVAMEFKDEWTRLEVQIEVPALHSARSPLRIVAGSPEGKGVQGIKMHSRLVRPNNSPVGNPLPIGAPLPKSKPPVLPVQEQMHLPNSVPQDESVSVV</sequence>
<feature type="region of interest" description="Disordered" evidence="14">
    <location>
        <begin position="51"/>
        <end position="94"/>
    </location>
</feature>
<evidence type="ECO:0000256" key="11">
    <source>
        <dbReference type="ARBA" id="ARBA00023136"/>
    </source>
</evidence>
<feature type="transmembrane region" description="Helical" evidence="15">
    <location>
        <begin position="270"/>
        <end position="291"/>
    </location>
</feature>
<feature type="compositionally biased region" description="Polar residues" evidence="14">
    <location>
        <begin position="67"/>
        <end position="76"/>
    </location>
</feature>
<dbReference type="PROSITE" id="PS00018">
    <property type="entry name" value="EF_HAND_1"/>
    <property type="match status" value="1"/>
</dbReference>
<feature type="transmembrane region" description="Helical" evidence="15">
    <location>
        <begin position="402"/>
        <end position="425"/>
    </location>
</feature>